<keyword evidence="11" id="KW-1185">Reference proteome</keyword>
<evidence type="ECO:0000313" key="11">
    <source>
        <dbReference type="Proteomes" id="UP000019376"/>
    </source>
</evidence>
<dbReference type="STRING" id="933388.S8B193"/>
<dbReference type="GO" id="GO:0000785">
    <property type="term" value="C:chromatin"/>
    <property type="evidence" value="ECO:0007669"/>
    <property type="project" value="TreeGrafter"/>
</dbReference>
<feature type="compositionally biased region" description="Polar residues" evidence="8">
    <location>
        <begin position="118"/>
        <end position="137"/>
    </location>
</feature>
<dbReference type="PROSITE" id="PS50157">
    <property type="entry name" value="ZINC_FINGER_C2H2_2"/>
    <property type="match status" value="2"/>
</dbReference>
<dbReference type="AlphaFoldDB" id="S8B193"/>
<evidence type="ECO:0000256" key="4">
    <source>
        <dbReference type="ARBA" id="ARBA00022771"/>
    </source>
</evidence>
<dbReference type="eggNOG" id="KOG1721">
    <property type="taxonomic scope" value="Eukaryota"/>
</dbReference>
<dbReference type="InterPro" id="IPR013087">
    <property type="entry name" value="Znf_C2H2_type"/>
</dbReference>
<proteinExistence type="predicted"/>
<organism evidence="10 11">
    <name type="scientific">Penicillium oxalicum (strain 114-2 / CGMCC 5302)</name>
    <name type="common">Penicillium decumbens</name>
    <dbReference type="NCBI Taxonomy" id="933388"/>
    <lineage>
        <taxon>Eukaryota</taxon>
        <taxon>Fungi</taxon>
        <taxon>Dikarya</taxon>
        <taxon>Ascomycota</taxon>
        <taxon>Pezizomycotina</taxon>
        <taxon>Eurotiomycetes</taxon>
        <taxon>Eurotiomycetidae</taxon>
        <taxon>Eurotiales</taxon>
        <taxon>Aspergillaceae</taxon>
        <taxon>Penicillium</taxon>
    </lineage>
</organism>
<dbReference type="GO" id="GO:0008270">
    <property type="term" value="F:zinc ion binding"/>
    <property type="evidence" value="ECO:0007669"/>
    <property type="project" value="UniProtKB-KW"/>
</dbReference>
<name>S8B193_PENO1</name>
<keyword evidence="3" id="KW-0677">Repeat</keyword>
<evidence type="ECO:0000256" key="7">
    <source>
        <dbReference type="PROSITE-ProRule" id="PRU00042"/>
    </source>
</evidence>
<reference evidence="10 11" key="1">
    <citation type="journal article" date="2013" name="PLoS ONE">
        <title>Genomic and secretomic analyses reveal unique features of the lignocellulolytic enzyme system of Penicillium decumbens.</title>
        <authorList>
            <person name="Liu G."/>
            <person name="Zhang L."/>
            <person name="Wei X."/>
            <person name="Zou G."/>
            <person name="Qin Y."/>
            <person name="Ma L."/>
            <person name="Li J."/>
            <person name="Zheng H."/>
            <person name="Wang S."/>
            <person name="Wang C."/>
            <person name="Xun L."/>
            <person name="Zhao G.-P."/>
            <person name="Zhou Z."/>
            <person name="Qu Y."/>
        </authorList>
    </citation>
    <scope>NUCLEOTIDE SEQUENCE [LARGE SCALE GENOMIC DNA]</scope>
    <source>
        <strain evidence="11">114-2 / CGMCC 5302</strain>
    </source>
</reference>
<dbReference type="InterPro" id="IPR051059">
    <property type="entry name" value="VerF-like"/>
</dbReference>
<dbReference type="HOGENOM" id="CLU_956778_0_0_1"/>
<feature type="domain" description="C2H2-type" evidence="9">
    <location>
        <begin position="72"/>
        <end position="98"/>
    </location>
</feature>
<evidence type="ECO:0000256" key="3">
    <source>
        <dbReference type="ARBA" id="ARBA00022737"/>
    </source>
</evidence>
<dbReference type="GO" id="GO:0000978">
    <property type="term" value="F:RNA polymerase II cis-regulatory region sequence-specific DNA binding"/>
    <property type="evidence" value="ECO:0007669"/>
    <property type="project" value="InterPro"/>
</dbReference>
<dbReference type="PANTHER" id="PTHR40626">
    <property type="entry name" value="MIP31509P"/>
    <property type="match status" value="1"/>
</dbReference>
<protein>
    <recommendedName>
        <fullName evidence="9">C2H2-type domain-containing protein</fullName>
    </recommendedName>
</protein>
<feature type="compositionally biased region" description="Polar residues" evidence="8">
    <location>
        <begin position="1"/>
        <end position="27"/>
    </location>
</feature>
<comment type="subcellular location">
    <subcellularLocation>
        <location evidence="1">Nucleus</location>
    </subcellularLocation>
</comment>
<dbReference type="OrthoDB" id="4367730at2759"/>
<keyword evidence="2" id="KW-0479">Metal-binding</keyword>
<sequence>MIVQPTDTQINASMNTSLHPSRRPSNATEKRVSKAKKGKRVHVCEFPGCEKIFTRAEHRRRHELVHKSKKAHTCTFVGCHKSFHRPDYLMQHLARHGGVPGSTITGKPTSSKKSKSIQTGLTAESTRAHSPSPRSQTTTYTEMLKSVENVGTTCTQDYKLRYHTPDLVDSYTQENIHYGFSSHDIHGGIYTETTHSNPASTVSTISDSPGSQISTMAFAGVYHQPDLDRYMRRTSLPEAYLSPPQSLSPRLKGYEQVPPPYWYNDLDNTLPPIDPALFDCETSLLRWPSESDENHSAGLHPPMVSSVPEVRKAEHLI</sequence>
<dbReference type="SMART" id="SM00355">
    <property type="entry name" value="ZnF_C2H2"/>
    <property type="match status" value="2"/>
</dbReference>
<keyword evidence="5" id="KW-0862">Zinc</keyword>
<evidence type="ECO:0000259" key="9">
    <source>
        <dbReference type="PROSITE" id="PS50157"/>
    </source>
</evidence>
<feature type="region of interest" description="Disordered" evidence="8">
    <location>
        <begin position="1"/>
        <end position="38"/>
    </location>
</feature>
<dbReference type="EMBL" id="KB644414">
    <property type="protein sequence ID" value="EPS32573.1"/>
    <property type="molecule type" value="Genomic_DNA"/>
</dbReference>
<feature type="domain" description="C2H2-type" evidence="9">
    <location>
        <begin position="42"/>
        <end position="71"/>
    </location>
</feature>
<dbReference type="Gene3D" id="3.30.160.60">
    <property type="entry name" value="Classic Zinc Finger"/>
    <property type="match status" value="2"/>
</dbReference>
<dbReference type="PROSITE" id="PS00028">
    <property type="entry name" value="ZINC_FINGER_C2H2_1"/>
    <property type="match status" value="2"/>
</dbReference>
<feature type="region of interest" description="Disordered" evidence="8">
    <location>
        <begin position="99"/>
        <end position="137"/>
    </location>
</feature>
<evidence type="ECO:0000256" key="1">
    <source>
        <dbReference type="ARBA" id="ARBA00004123"/>
    </source>
</evidence>
<dbReference type="GO" id="GO:0005634">
    <property type="term" value="C:nucleus"/>
    <property type="evidence" value="ECO:0007669"/>
    <property type="project" value="UniProtKB-SubCell"/>
</dbReference>
<dbReference type="SUPFAM" id="SSF57667">
    <property type="entry name" value="beta-beta-alpha zinc fingers"/>
    <property type="match status" value="2"/>
</dbReference>
<dbReference type="PhylomeDB" id="S8B193"/>
<accession>S8B193</accession>
<gene>
    <name evidence="10" type="ORF">PDE_07533</name>
</gene>
<evidence type="ECO:0000256" key="8">
    <source>
        <dbReference type="SAM" id="MobiDB-lite"/>
    </source>
</evidence>
<evidence type="ECO:0000256" key="5">
    <source>
        <dbReference type="ARBA" id="ARBA00022833"/>
    </source>
</evidence>
<dbReference type="GO" id="GO:0000981">
    <property type="term" value="F:DNA-binding transcription factor activity, RNA polymerase II-specific"/>
    <property type="evidence" value="ECO:0007669"/>
    <property type="project" value="InterPro"/>
</dbReference>
<evidence type="ECO:0000256" key="2">
    <source>
        <dbReference type="ARBA" id="ARBA00022723"/>
    </source>
</evidence>
<dbReference type="InterPro" id="IPR036236">
    <property type="entry name" value="Znf_C2H2_sf"/>
</dbReference>
<keyword evidence="4 7" id="KW-0863">Zinc-finger</keyword>
<keyword evidence="6" id="KW-0539">Nucleus</keyword>
<dbReference type="PANTHER" id="PTHR40626:SF30">
    <property type="entry name" value="FINGER DOMAIN PROTEIN, PUTATIVE (AFU_ORTHOLOGUE AFUA_4G13600)-RELATED"/>
    <property type="match status" value="1"/>
</dbReference>
<dbReference type="Proteomes" id="UP000019376">
    <property type="component" value="Unassembled WGS sequence"/>
</dbReference>
<evidence type="ECO:0000256" key="6">
    <source>
        <dbReference type="ARBA" id="ARBA00023242"/>
    </source>
</evidence>
<evidence type="ECO:0000313" key="10">
    <source>
        <dbReference type="EMBL" id="EPS32573.1"/>
    </source>
</evidence>